<accession>A0A7W7D1J0</accession>
<organism evidence="1 2">
    <name type="scientific">Sphaerisporangium siamense</name>
    <dbReference type="NCBI Taxonomy" id="795645"/>
    <lineage>
        <taxon>Bacteria</taxon>
        <taxon>Bacillati</taxon>
        <taxon>Actinomycetota</taxon>
        <taxon>Actinomycetes</taxon>
        <taxon>Streptosporangiales</taxon>
        <taxon>Streptosporangiaceae</taxon>
        <taxon>Sphaerisporangium</taxon>
    </lineage>
</organism>
<proteinExistence type="predicted"/>
<comment type="caution">
    <text evidence="1">The sequence shown here is derived from an EMBL/GenBank/DDBJ whole genome shotgun (WGS) entry which is preliminary data.</text>
</comment>
<dbReference type="AlphaFoldDB" id="A0A7W7D1J0"/>
<sequence length="33" mass="3741">MGKRRWHDSERLTAKVFDDIRVALGMVGGRPGE</sequence>
<reference evidence="1 2" key="1">
    <citation type="submission" date="2020-08" db="EMBL/GenBank/DDBJ databases">
        <title>Sequencing the genomes of 1000 actinobacteria strains.</title>
        <authorList>
            <person name="Klenk H.-P."/>
        </authorList>
    </citation>
    <scope>NUCLEOTIDE SEQUENCE [LARGE SCALE GENOMIC DNA]</scope>
    <source>
        <strain evidence="1 2">DSM 45784</strain>
    </source>
</reference>
<evidence type="ECO:0000313" key="2">
    <source>
        <dbReference type="Proteomes" id="UP000542210"/>
    </source>
</evidence>
<name>A0A7W7D1J0_9ACTN</name>
<gene>
    <name evidence="1" type="ORF">BJ982_000122</name>
</gene>
<protein>
    <submittedName>
        <fullName evidence="1">Uncharacterized protein</fullName>
    </submittedName>
</protein>
<dbReference type="EMBL" id="JACHND010000001">
    <property type="protein sequence ID" value="MBB4698578.1"/>
    <property type="molecule type" value="Genomic_DNA"/>
</dbReference>
<dbReference type="Proteomes" id="UP000542210">
    <property type="component" value="Unassembled WGS sequence"/>
</dbReference>
<keyword evidence="2" id="KW-1185">Reference proteome</keyword>
<evidence type="ECO:0000313" key="1">
    <source>
        <dbReference type="EMBL" id="MBB4698578.1"/>
    </source>
</evidence>